<dbReference type="Gene3D" id="1.10.3860.10">
    <property type="entry name" value="Sodium:dicarboxylate symporter"/>
    <property type="match status" value="1"/>
</dbReference>
<evidence type="ECO:0000313" key="10">
    <source>
        <dbReference type="Proteomes" id="UP001500298"/>
    </source>
</evidence>
<evidence type="ECO:0000256" key="7">
    <source>
        <dbReference type="ARBA" id="ARBA00023180"/>
    </source>
</evidence>
<evidence type="ECO:0000256" key="4">
    <source>
        <dbReference type="ARBA" id="ARBA00022847"/>
    </source>
</evidence>
<keyword evidence="3 8" id="KW-0812">Transmembrane</keyword>
<evidence type="ECO:0000256" key="5">
    <source>
        <dbReference type="ARBA" id="ARBA00022989"/>
    </source>
</evidence>
<feature type="transmembrane region" description="Helical" evidence="8">
    <location>
        <begin position="370"/>
        <end position="391"/>
    </location>
</feature>
<organism evidence="9 10">
    <name type="scientific">Algivirga pacifica</name>
    <dbReference type="NCBI Taxonomy" id="1162670"/>
    <lineage>
        <taxon>Bacteria</taxon>
        <taxon>Pseudomonadati</taxon>
        <taxon>Bacteroidota</taxon>
        <taxon>Cytophagia</taxon>
        <taxon>Cytophagales</taxon>
        <taxon>Flammeovirgaceae</taxon>
        <taxon>Algivirga</taxon>
    </lineage>
</organism>
<feature type="transmembrane region" description="Helical" evidence="8">
    <location>
        <begin position="40"/>
        <end position="58"/>
    </location>
</feature>
<keyword evidence="10" id="KW-1185">Reference proteome</keyword>
<sequence>MGLGIAVGLTMSFTGQIELFGNTIDLTRFTAHWIKPFGDIFIKLLKLIAVPLVLVSLINGVSSMSDISKLSKMGPKTIGIYLLTTVIAVSIGLIFVNVFEPGKGFSEETRNMFADKFASAVSSKQSVAAKVGDAGPLQALLDMVPSNIFASASDNGSMLKVIFFAILFGIALVMIPKEKAAPVKAFFEGVDAVILTMVNLIMLFAPFGVFALLASLITDIASGDPSKAAELLMTLLQYSAVVVLGLATMAFGIYPLLLKIIGKYSYSKFMKGIFPAQIMAFSTSSSAATLPVTMKQVEEELDVHEDTASFVLPLGATINMDGTSLYQGVAAVFIAQAYGIDLSLGQQLSIVLTATLASIGSAAVPGAGVVMLIIVLGQLGLPTSGIALILAPDRILDMCRTVVNVTGDASVCIMVDRTTEGHAPLK</sequence>
<evidence type="ECO:0000256" key="3">
    <source>
        <dbReference type="ARBA" id="ARBA00022692"/>
    </source>
</evidence>
<accession>A0ABP9D832</accession>
<reference evidence="10" key="1">
    <citation type="journal article" date="2019" name="Int. J. Syst. Evol. Microbiol.">
        <title>The Global Catalogue of Microorganisms (GCM) 10K type strain sequencing project: providing services to taxonomists for standard genome sequencing and annotation.</title>
        <authorList>
            <consortium name="The Broad Institute Genomics Platform"/>
            <consortium name="The Broad Institute Genome Sequencing Center for Infectious Disease"/>
            <person name="Wu L."/>
            <person name="Ma J."/>
        </authorList>
    </citation>
    <scope>NUCLEOTIDE SEQUENCE [LARGE SCALE GENOMIC DNA]</scope>
    <source>
        <strain evidence="10">JCM 18326</strain>
    </source>
</reference>
<gene>
    <name evidence="9" type="ORF">GCM10023331_07820</name>
</gene>
<dbReference type="Pfam" id="PF00375">
    <property type="entry name" value="SDF"/>
    <property type="match status" value="1"/>
</dbReference>
<dbReference type="PRINTS" id="PR00173">
    <property type="entry name" value="EDTRNSPORT"/>
</dbReference>
<evidence type="ECO:0000256" key="2">
    <source>
        <dbReference type="ARBA" id="ARBA00022448"/>
    </source>
</evidence>
<dbReference type="PANTHER" id="PTHR11958">
    <property type="entry name" value="SODIUM/DICARBOXYLATE SYMPORTER-RELATED"/>
    <property type="match status" value="1"/>
</dbReference>
<keyword evidence="7" id="KW-0325">Glycoprotein</keyword>
<feature type="transmembrane region" description="Helical" evidence="8">
    <location>
        <begin position="78"/>
        <end position="99"/>
    </location>
</feature>
<dbReference type="InterPro" id="IPR036458">
    <property type="entry name" value="Na:dicarbo_symporter_sf"/>
</dbReference>
<evidence type="ECO:0000256" key="1">
    <source>
        <dbReference type="ARBA" id="ARBA00004141"/>
    </source>
</evidence>
<dbReference type="InterPro" id="IPR001991">
    <property type="entry name" value="Na-dicarboxylate_symporter"/>
</dbReference>
<dbReference type="InterPro" id="IPR018107">
    <property type="entry name" value="Na-dicarboxylate_symporter_CS"/>
</dbReference>
<dbReference type="EMBL" id="BAABJX010000016">
    <property type="protein sequence ID" value="GAA4825706.1"/>
    <property type="molecule type" value="Genomic_DNA"/>
</dbReference>
<feature type="transmembrane region" description="Helical" evidence="8">
    <location>
        <begin position="196"/>
        <end position="218"/>
    </location>
</feature>
<name>A0ABP9D832_9BACT</name>
<comment type="subcellular location">
    <subcellularLocation>
        <location evidence="1">Membrane</location>
        <topology evidence="1">Multi-pass membrane protein</topology>
    </subcellularLocation>
</comment>
<keyword evidence="6 8" id="KW-0472">Membrane</keyword>
<protein>
    <submittedName>
        <fullName evidence="9">Dicarboxylate/amino acid:cation symporter</fullName>
    </submittedName>
</protein>
<dbReference type="PANTHER" id="PTHR11958:SF63">
    <property type="entry name" value="AMINO ACID TRANSPORTER"/>
    <property type="match status" value="1"/>
</dbReference>
<proteinExistence type="predicted"/>
<dbReference type="PROSITE" id="PS00714">
    <property type="entry name" value="NA_DICARBOXYL_SYMP_2"/>
    <property type="match status" value="1"/>
</dbReference>
<evidence type="ECO:0000256" key="8">
    <source>
        <dbReference type="SAM" id="Phobius"/>
    </source>
</evidence>
<evidence type="ECO:0000256" key="6">
    <source>
        <dbReference type="ARBA" id="ARBA00023136"/>
    </source>
</evidence>
<keyword evidence="5 8" id="KW-1133">Transmembrane helix</keyword>
<dbReference type="SUPFAM" id="SSF118215">
    <property type="entry name" value="Proton glutamate symport protein"/>
    <property type="match status" value="1"/>
</dbReference>
<evidence type="ECO:0000313" key="9">
    <source>
        <dbReference type="EMBL" id="GAA4825706.1"/>
    </source>
</evidence>
<dbReference type="InterPro" id="IPR050746">
    <property type="entry name" value="DAACS"/>
</dbReference>
<comment type="caution">
    <text evidence="9">The sequence shown here is derived from an EMBL/GenBank/DDBJ whole genome shotgun (WGS) entry which is preliminary data.</text>
</comment>
<keyword evidence="4" id="KW-0769">Symport</keyword>
<keyword evidence="2" id="KW-0813">Transport</keyword>
<feature type="transmembrane region" description="Helical" evidence="8">
    <location>
        <begin position="238"/>
        <end position="261"/>
    </location>
</feature>
<dbReference type="Proteomes" id="UP001500298">
    <property type="component" value="Unassembled WGS sequence"/>
</dbReference>
<feature type="transmembrane region" description="Helical" evidence="8">
    <location>
        <begin position="157"/>
        <end position="175"/>
    </location>
</feature>